<dbReference type="OrthoDB" id="2342855at2759"/>
<name>A0A397GF54_9GLOM</name>
<evidence type="ECO:0000313" key="2">
    <source>
        <dbReference type="Proteomes" id="UP000266861"/>
    </source>
</evidence>
<sequence>MDDLQLEESKIWDYSHIQLPNREYTFQITSSIITNEHAAETASWIDKKEVTNDVNNNPYEFNLILRGSKDGNYFWNLHNSKTKIVVVVKVKDTDEILYGYNSIG</sequence>
<comment type="caution">
    <text evidence="1">The sequence shown here is derived from an EMBL/GenBank/DDBJ whole genome shotgun (WGS) entry which is preliminary data.</text>
</comment>
<evidence type="ECO:0000313" key="1">
    <source>
        <dbReference type="EMBL" id="RHZ48288.1"/>
    </source>
</evidence>
<dbReference type="EMBL" id="PQFF01000471">
    <property type="protein sequence ID" value="RHZ48288.1"/>
    <property type="molecule type" value="Genomic_DNA"/>
</dbReference>
<keyword evidence="2" id="KW-1185">Reference proteome</keyword>
<dbReference type="Proteomes" id="UP000266861">
    <property type="component" value="Unassembled WGS sequence"/>
</dbReference>
<reference evidence="1 2" key="1">
    <citation type="submission" date="2018-08" db="EMBL/GenBank/DDBJ databases">
        <title>Genome and evolution of the arbuscular mycorrhizal fungus Diversispora epigaea (formerly Glomus versiforme) and its bacterial endosymbionts.</title>
        <authorList>
            <person name="Sun X."/>
            <person name="Fei Z."/>
            <person name="Harrison M."/>
        </authorList>
    </citation>
    <scope>NUCLEOTIDE SEQUENCE [LARGE SCALE GENOMIC DNA]</scope>
    <source>
        <strain evidence="1 2">IT104</strain>
    </source>
</reference>
<proteinExistence type="predicted"/>
<gene>
    <name evidence="1" type="ORF">Glove_553g58</name>
</gene>
<dbReference type="AlphaFoldDB" id="A0A397GF54"/>
<evidence type="ECO:0008006" key="3">
    <source>
        <dbReference type="Google" id="ProtNLM"/>
    </source>
</evidence>
<accession>A0A397GF54</accession>
<protein>
    <recommendedName>
        <fullName evidence="3">TLDc domain-containing protein</fullName>
    </recommendedName>
</protein>
<organism evidence="1 2">
    <name type="scientific">Diversispora epigaea</name>
    <dbReference type="NCBI Taxonomy" id="1348612"/>
    <lineage>
        <taxon>Eukaryota</taxon>
        <taxon>Fungi</taxon>
        <taxon>Fungi incertae sedis</taxon>
        <taxon>Mucoromycota</taxon>
        <taxon>Glomeromycotina</taxon>
        <taxon>Glomeromycetes</taxon>
        <taxon>Diversisporales</taxon>
        <taxon>Diversisporaceae</taxon>
        <taxon>Diversispora</taxon>
    </lineage>
</organism>